<evidence type="ECO:0000313" key="3">
    <source>
        <dbReference type="EMBL" id="CAD9555078.1"/>
    </source>
</evidence>
<proteinExistence type="predicted"/>
<reference evidence="3" key="1">
    <citation type="submission" date="2021-01" db="EMBL/GenBank/DDBJ databases">
        <authorList>
            <person name="Corre E."/>
            <person name="Pelletier E."/>
            <person name="Niang G."/>
            <person name="Scheremetjew M."/>
            <person name="Finn R."/>
            <person name="Kale V."/>
            <person name="Holt S."/>
            <person name="Cochrane G."/>
            <person name="Meng A."/>
            <person name="Brown T."/>
            <person name="Cohen L."/>
        </authorList>
    </citation>
    <scope>NUCLEOTIDE SEQUENCE</scope>
    <source>
        <strain evidence="3">B650</strain>
    </source>
</reference>
<name>A0A7S2JR03_9STRA</name>
<feature type="region of interest" description="Disordered" evidence="1">
    <location>
        <begin position="29"/>
        <end position="65"/>
    </location>
</feature>
<protein>
    <submittedName>
        <fullName evidence="3">Uncharacterized protein</fullName>
    </submittedName>
</protein>
<evidence type="ECO:0000256" key="2">
    <source>
        <dbReference type="SAM" id="SignalP"/>
    </source>
</evidence>
<gene>
    <name evidence="3" type="ORF">LDAN0321_LOCUS393</name>
</gene>
<feature type="chain" id="PRO_5031276148" evidence="2">
    <location>
        <begin position="27"/>
        <end position="279"/>
    </location>
</feature>
<feature type="compositionally biased region" description="Basic and acidic residues" evidence="1">
    <location>
        <begin position="40"/>
        <end position="52"/>
    </location>
</feature>
<feature type="signal peptide" evidence="2">
    <location>
        <begin position="1"/>
        <end position="26"/>
    </location>
</feature>
<dbReference type="AlphaFoldDB" id="A0A7S2JR03"/>
<keyword evidence="2" id="KW-0732">Signal</keyword>
<dbReference type="EMBL" id="HBGY01000605">
    <property type="protein sequence ID" value="CAD9555078.1"/>
    <property type="molecule type" value="Transcribed_RNA"/>
</dbReference>
<sequence length="279" mass="31282">MFICNITLSQIVVITTLLLFVNPSSAASIRGTRNSTSALKPDDEQRNMKEKPNLQTPLNSTNTTTFQHKPLRASPVVESEALLESEPITKSTFYTLIELNAVISSELRTMASTFVETMAEFDAIVYNNKNNERRRGVFKQYFTKMAHELDYEGEFLSSVTIYSSYDYCQVLSVVFNDIAAFLKKQSKILASNSKRYRRLARYADGKADAFKILSTDLGRLTEGTTPTAIATVLNGNMQELANLISKQEMYFEAATLPYEENVLGGVIEAINKFIELLAD</sequence>
<evidence type="ECO:0000256" key="1">
    <source>
        <dbReference type="SAM" id="MobiDB-lite"/>
    </source>
</evidence>
<feature type="compositionally biased region" description="Polar residues" evidence="1">
    <location>
        <begin position="53"/>
        <end position="65"/>
    </location>
</feature>
<accession>A0A7S2JR03</accession>
<feature type="compositionally biased region" description="Polar residues" evidence="1">
    <location>
        <begin position="29"/>
        <end position="38"/>
    </location>
</feature>
<organism evidence="3">
    <name type="scientific">Leptocylindrus danicus</name>
    <dbReference type="NCBI Taxonomy" id="163516"/>
    <lineage>
        <taxon>Eukaryota</taxon>
        <taxon>Sar</taxon>
        <taxon>Stramenopiles</taxon>
        <taxon>Ochrophyta</taxon>
        <taxon>Bacillariophyta</taxon>
        <taxon>Coscinodiscophyceae</taxon>
        <taxon>Chaetocerotophycidae</taxon>
        <taxon>Leptocylindrales</taxon>
        <taxon>Leptocylindraceae</taxon>
        <taxon>Leptocylindrus</taxon>
    </lineage>
</organism>